<protein>
    <recommendedName>
        <fullName evidence="4">IF rod domain-containing protein</fullName>
    </recommendedName>
</protein>
<dbReference type="AlphaFoldDB" id="A0AAD7S8Z5"/>
<feature type="coiled-coil region" evidence="3">
    <location>
        <begin position="375"/>
        <end position="409"/>
    </location>
</feature>
<dbReference type="InterPro" id="IPR039008">
    <property type="entry name" value="IF_rod_dom"/>
</dbReference>
<dbReference type="Pfam" id="PF00038">
    <property type="entry name" value="Filament"/>
    <property type="match status" value="1"/>
</dbReference>
<reference evidence="5" key="1">
    <citation type="journal article" date="2023" name="Science">
        <title>Genome structures resolve the early diversification of teleost fishes.</title>
        <authorList>
            <person name="Parey E."/>
            <person name="Louis A."/>
            <person name="Montfort J."/>
            <person name="Bouchez O."/>
            <person name="Roques C."/>
            <person name="Iampietro C."/>
            <person name="Lluch J."/>
            <person name="Castinel A."/>
            <person name="Donnadieu C."/>
            <person name="Desvignes T."/>
            <person name="Floi Bucao C."/>
            <person name="Jouanno E."/>
            <person name="Wen M."/>
            <person name="Mejri S."/>
            <person name="Dirks R."/>
            <person name="Jansen H."/>
            <person name="Henkel C."/>
            <person name="Chen W.J."/>
            <person name="Zahm M."/>
            <person name="Cabau C."/>
            <person name="Klopp C."/>
            <person name="Thompson A.W."/>
            <person name="Robinson-Rechavi M."/>
            <person name="Braasch I."/>
            <person name="Lecointre G."/>
            <person name="Bobe J."/>
            <person name="Postlethwait J.H."/>
            <person name="Berthelot C."/>
            <person name="Roest Crollius H."/>
            <person name="Guiguen Y."/>
        </authorList>
    </citation>
    <scope>NUCLEOTIDE SEQUENCE</scope>
    <source>
        <strain evidence="5">NC1722</strain>
    </source>
</reference>
<dbReference type="InterPro" id="IPR027702">
    <property type="entry name" value="Syncoilin"/>
</dbReference>
<accession>A0AAD7S8Z5</accession>
<gene>
    <name evidence="5" type="ORF">AAFF_G00430140</name>
</gene>
<sequence>MLGLILDRFVPLPMMPCRLLIPNGRGFVGMRSQIFPERPRPAPTHRQLREAARGQVMETPKVAEMRQVEEKEEEEVWEEAMETQLEAREKEAGTDLEGCTNDAGSRFEELFSQIKGSVNEVVSHVEGCLGETGSQFEECIEEVGRLERRRDALVAQLLQLEQPMAQAAQALRVELTEARRHLDRAELERRSLQEQVRQVKRRLFVAARDCIQSQVTLATQQHEVAQFTITQEELQAQIEELTQEAAQLPEAQQGQLRAARDRLLGGVAAGRLRRTRSDLTHCRSASADLQQRLRAGARALEQWYEPRLLALLRRRQWGEDALHRQREQTQDLRAQIGPLREETQALQLQRTCLEERIGLMEREREENTGQYRENLGTLEESLRDLRTEVQIQKKRNEEMETLKSRLSKELDIHRRFIEVYGTLRILSEKRPETGSSETLHR</sequence>
<dbReference type="PANTHER" id="PTHR47147:SF1">
    <property type="entry name" value="SYNCOILIN"/>
    <property type="match status" value="1"/>
</dbReference>
<organism evidence="5 6">
    <name type="scientific">Aldrovandia affinis</name>
    <dbReference type="NCBI Taxonomy" id="143900"/>
    <lineage>
        <taxon>Eukaryota</taxon>
        <taxon>Metazoa</taxon>
        <taxon>Chordata</taxon>
        <taxon>Craniata</taxon>
        <taxon>Vertebrata</taxon>
        <taxon>Euteleostomi</taxon>
        <taxon>Actinopterygii</taxon>
        <taxon>Neopterygii</taxon>
        <taxon>Teleostei</taxon>
        <taxon>Notacanthiformes</taxon>
        <taxon>Halosauridae</taxon>
        <taxon>Aldrovandia</taxon>
    </lineage>
</organism>
<name>A0AAD7S8Z5_9TELE</name>
<evidence type="ECO:0000313" key="6">
    <source>
        <dbReference type="Proteomes" id="UP001221898"/>
    </source>
</evidence>
<keyword evidence="2 3" id="KW-0175">Coiled coil</keyword>
<dbReference type="Gene3D" id="1.20.5.170">
    <property type="match status" value="1"/>
</dbReference>
<evidence type="ECO:0000313" key="5">
    <source>
        <dbReference type="EMBL" id="KAJ8398170.1"/>
    </source>
</evidence>
<proteinExistence type="predicted"/>
<dbReference type="Proteomes" id="UP001221898">
    <property type="component" value="Unassembled WGS sequence"/>
</dbReference>
<evidence type="ECO:0000256" key="1">
    <source>
        <dbReference type="ARBA" id="ARBA00022754"/>
    </source>
</evidence>
<keyword evidence="1" id="KW-0403">Intermediate filament</keyword>
<evidence type="ECO:0000259" key="4">
    <source>
        <dbReference type="SMART" id="SM01391"/>
    </source>
</evidence>
<evidence type="ECO:0000256" key="3">
    <source>
        <dbReference type="SAM" id="Coils"/>
    </source>
</evidence>
<feature type="coiled-coil region" evidence="3">
    <location>
        <begin position="136"/>
        <end position="251"/>
    </location>
</feature>
<dbReference type="GO" id="GO:0005882">
    <property type="term" value="C:intermediate filament"/>
    <property type="evidence" value="ECO:0007669"/>
    <property type="project" value="UniProtKB-KW"/>
</dbReference>
<evidence type="ECO:0000256" key="2">
    <source>
        <dbReference type="ARBA" id="ARBA00023054"/>
    </source>
</evidence>
<dbReference type="SMART" id="SM01391">
    <property type="entry name" value="Filament"/>
    <property type="match status" value="1"/>
</dbReference>
<dbReference type="PANTHER" id="PTHR47147">
    <property type="entry name" value="SYNCOILIN"/>
    <property type="match status" value="1"/>
</dbReference>
<feature type="domain" description="IF rod" evidence="4">
    <location>
        <begin position="130"/>
        <end position="420"/>
    </location>
</feature>
<comment type="caution">
    <text evidence="5">The sequence shown here is derived from an EMBL/GenBank/DDBJ whole genome shotgun (WGS) entry which is preliminary data.</text>
</comment>
<keyword evidence="6" id="KW-1185">Reference proteome</keyword>
<dbReference type="EMBL" id="JAINUG010000092">
    <property type="protein sequence ID" value="KAJ8398170.1"/>
    <property type="molecule type" value="Genomic_DNA"/>
</dbReference>